<comment type="similarity">
    <text evidence="2 10">Belongs to the mitochondrial carrier (TC 2.A.29) family.</text>
</comment>
<evidence type="ECO:0000256" key="6">
    <source>
        <dbReference type="ARBA" id="ARBA00022989"/>
    </source>
</evidence>
<keyword evidence="8 9" id="KW-0472">Membrane</keyword>
<dbReference type="PANTHER" id="PTHR45788:SF2">
    <property type="entry name" value="SUCCINATE_FUMARATE MITOCHONDRIAL TRANSPORTER"/>
    <property type="match status" value="1"/>
</dbReference>
<dbReference type="Proteomes" id="UP000215914">
    <property type="component" value="Chromosome 9"/>
</dbReference>
<evidence type="ECO:0000256" key="8">
    <source>
        <dbReference type="ARBA" id="ARBA00023136"/>
    </source>
</evidence>
<dbReference type="STRING" id="4232.A0A251TV77"/>
<dbReference type="SUPFAM" id="SSF103506">
    <property type="entry name" value="Mitochondrial carrier"/>
    <property type="match status" value="1"/>
</dbReference>
<reference evidence="12" key="2">
    <citation type="submission" date="2017-02" db="EMBL/GenBank/DDBJ databases">
        <title>Sunflower complete genome.</title>
        <authorList>
            <person name="Langlade N."/>
            <person name="Munos S."/>
        </authorList>
    </citation>
    <scope>NUCLEOTIDE SEQUENCE [LARGE SCALE GENOMIC DNA]</scope>
    <source>
        <tissue evidence="12">Leaves</tissue>
    </source>
</reference>
<keyword evidence="5" id="KW-0677">Repeat</keyword>
<dbReference type="InParanoid" id="A0A251TV77"/>
<evidence type="ECO:0000256" key="4">
    <source>
        <dbReference type="ARBA" id="ARBA00022692"/>
    </source>
</evidence>
<keyword evidence="7" id="KW-0496">Mitochondrion</keyword>
<dbReference type="Pfam" id="PF00153">
    <property type="entry name" value="Mito_carr"/>
    <property type="match status" value="1"/>
</dbReference>
<evidence type="ECO:0000256" key="1">
    <source>
        <dbReference type="ARBA" id="ARBA00004225"/>
    </source>
</evidence>
<dbReference type="Gramene" id="mRNA:HanXRQr2_Chr09g0385241">
    <property type="protein sequence ID" value="CDS:HanXRQr2_Chr09g0385241.1"/>
    <property type="gene ID" value="HanXRQr2_Chr09g0385241"/>
</dbReference>
<keyword evidence="6" id="KW-1133">Transmembrane helix</keyword>
<dbReference type="PANTHER" id="PTHR45788">
    <property type="entry name" value="SUCCINATE/FUMARATE MITOCHONDRIAL TRANSPORTER-RELATED"/>
    <property type="match status" value="1"/>
</dbReference>
<dbReference type="InterPro" id="IPR023395">
    <property type="entry name" value="MCP_dom_sf"/>
</dbReference>
<keyword evidence="13" id="KW-1185">Reference proteome</keyword>
<evidence type="ECO:0000256" key="2">
    <source>
        <dbReference type="ARBA" id="ARBA00006375"/>
    </source>
</evidence>
<reference evidence="11 13" key="1">
    <citation type="journal article" date="2017" name="Nature">
        <title>The sunflower genome provides insights into oil metabolism, flowering and Asterid evolution.</title>
        <authorList>
            <person name="Badouin H."/>
            <person name="Gouzy J."/>
            <person name="Grassa C.J."/>
            <person name="Murat F."/>
            <person name="Staton S.E."/>
            <person name="Cottret L."/>
            <person name="Lelandais-Briere C."/>
            <person name="Owens G.L."/>
            <person name="Carrere S."/>
            <person name="Mayjonade B."/>
            <person name="Legrand L."/>
            <person name="Gill N."/>
            <person name="Kane N.C."/>
            <person name="Bowers J.E."/>
            <person name="Hubner S."/>
            <person name="Bellec A."/>
            <person name="Berard A."/>
            <person name="Berges H."/>
            <person name="Blanchet N."/>
            <person name="Boniface M.C."/>
            <person name="Brunel D."/>
            <person name="Catrice O."/>
            <person name="Chaidir N."/>
            <person name="Claudel C."/>
            <person name="Donnadieu C."/>
            <person name="Faraut T."/>
            <person name="Fievet G."/>
            <person name="Helmstetter N."/>
            <person name="King M."/>
            <person name="Knapp S.J."/>
            <person name="Lai Z."/>
            <person name="Le Paslier M.C."/>
            <person name="Lippi Y."/>
            <person name="Lorenzon L."/>
            <person name="Mandel J.R."/>
            <person name="Marage G."/>
            <person name="Marchand G."/>
            <person name="Marquand E."/>
            <person name="Bret-Mestries E."/>
            <person name="Morien E."/>
            <person name="Nambeesan S."/>
            <person name="Nguyen T."/>
            <person name="Pegot-Espagnet P."/>
            <person name="Pouilly N."/>
            <person name="Raftis F."/>
            <person name="Sallet E."/>
            <person name="Schiex T."/>
            <person name="Thomas J."/>
            <person name="Vandecasteele C."/>
            <person name="Vares D."/>
            <person name="Vear F."/>
            <person name="Vautrin S."/>
            <person name="Crespi M."/>
            <person name="Mangin B."/>
            <person name="Burke J.M."/>
            <person name="Salse J."/>
            <person name="Munos S."/>
            <person name="Vincourt P."/>
            <person name="Rieseberg L.H."/>
            <person name="Langlade N.B."/>
        </authorList>
    </citation>
    <scope>NUCLEOTIDE SEQUENCE [LARGE SCALE GENOMIC DNA]</scope>
    <source>
        <strain evidence="13">cv. SF193</strain>
        <tissue evidence="11">Leaves</tissue>
    </source>
</reference>
<organism evidence="12 13">
    <name type="scientific">Helianthus annuus</name>
    <name type="common">Common sunflower</name>
    <dbReference type="NCBI Taxonomy" id="4232"/>
    <lineage>
        <taxon>Eukaryota</taxon>
        <taxon>Viridiplantae</taxon>
        <taxon>Streptophyta</taxon>
        <taxon>Embryophyta</taxon>
        <taxon>Tracheophyta</taxon>
        <taxon>Spermatophyta</taxon>
        <taxon>Magnoliopsida</taxon>
        <taxon>eudicotyledons</taxon>
        <taxon>Gunneridae</taxon>
        <taxon>Pentapetalae</taxon>
        <taxon>asterids</taxon>
        <taxon>campanulids</taxon>
        <taxon>Asterales</taxon>
        <taxon>Asteraceae</taxon>
        <taxon>Asteroideae</taxon>
        <taxon>Heliantheae alliance</taxon>
        <taxon>Heliantheae</taxon>
        <taxon>Helianthus</taxon>
    </lineage>
</organism>
<protein>
    <submittedName>
        <fullName evidence="11">Mitochondrial carrier domain superfamily</fullName>
    </submittedName>
    <submittedName>
        <fullName evidence="12">Putative carrier protein</fullName>
    </submittedName>
</protein>
<keyword evidence="3 10" id="KW-0813">Transport</keyword>
<reference evidence="11" key="3">
    <citation type="submission" date="2020-06" db="EMBL/GenBank/DDBJ databases">
        <title>Helianthus annuus Genome sequencing and assembly Release 2.</title>
        <authorList>
            <person name="Gouzy J."/>
            <person name="Langlade N."/>
            <person name="Munos S."/>
        </authorList>
    </citation>
    <scope>NUCLEOTIDE SEQUENCE</scope>
    <source>
        <tissue evidence="11">Leaves</tissue>
    </source>
</reference>
<evidence type="ECO:0000256" key="10">
    <source>
        <dbReference type="RuleBase" id="RU000488"/>
    </source>
</evidence>
<evidence type="ECO:0000313" key="13">
    <source>
        <dbReference type="Proteomes" id="UP000215914"/>
    </source>
</evidence>
<evidence type="ECO:0000313" key="12">
    <source>
        <dbReference type="EMBL" id="OTG14824.1"/>
    </source>
</evidence>
<dbReference type="AlphaFoldDB" id="A0A251TV77"/>
<dbReference type="InterPro" id="IPR049563">
    <property type="entry name" value="TXTP-like"/>
</dbReference>
<comment type="subcellular location">
    <subcellularLocation>
        <location evidence="1">Mitochondrion membrane</location>
        <topology evidence="1">Multi-pass membrane protein</topology>
    </subcellularLocation>
</comment>
<dbReference type="PROSITE" id="PS50920">
    <property type="entry name" value="SOLCAR"/>
    <property type="match status" value="1"/>
</dbReference>
<dbReference type="EMBL" id="MNCJ02000324">
    <property type="protein sequence ID" value="KAF5790611.1"/>
    <property type="molecule type" value="Genomic_DNA"/>
</dbReference>
<evidence type="ECO:0000256" key="5">
    <source>
        <dbReference type="ARBA" id="ARBA00022737"/>
    </source>
</evidence>
<keyword evidence="4 9" id="KW-0812">Transmembrane</keyword>
<dbReference type="OMA" id="FSTIYCE"/>
<sequence length="61" mass="6982">MMHAFSTIYCEDGLSALWKGLLPLLMRIPPGGAIMWFVVDQVTGFYETKYINVRNNNDDEV</sequence>
<accession>A0A251TV77</accession>
<dbReference type="Gene3D" id="1.50.40.10">
    <property type="entry name" value="Mitochondrial carrier domain"/>
    <property type="match status" value="1"/>
</dbReference>
<gene>
    <name evidence="12" type="ORF">HannXRQ_Chr09g0253711</name>
    <name evidence="11" type="ORF">HanXRQr2_Chr09g0385241</name>
</gene>
<evidence type="ECO:0000256" key="9">
    <source>
        <dbReference type="PROSITE-ProRule" id="PRU00282"/>
    </source>
</evidence>
<dbReference type="InterPro" id="IPR018108">
    <property type="entry name" value="MCP_transmembrane"/>
</dbReference>
<name>A0A251TV77_HELAN</name>
<proteinExistence type="inferred from homology"/>
<dbReference type="EMBL" id="CM007898">
    <property type="protein sequence ID" value="OTG14824.1"/>
    <property type="molecule type" value="Genomic_DNA"/>
</dbReference>
<dbReference type="GO" id="GO:0031966">
    <property type="term" value="C:mitochondrial membrane"/>
    <property type="evidence" value="ECO:0007669"/>
    <property type="project" value="UniProtKB-SubCell"/>
</dbReference>
<feature type="repeat" description="Solcar" evidence="9">
    <location>
        <begin position="1"/>
        <end position="45"/>
    </location>
</feature>
<evidence type="ECO:0000256" key="7">
    <source>
        <dbReference type="ARBA" id="ARBA00023128"/>
    </source>
</evidence>
<evidence type="ECO:0000256" key="3">
    <source>
        <dbReference type="ARBA" id="ARBA00022448"/>
    </source>
</evidence>
<evidence type="ECO:0000313" key="11">
    <source>
        <dbReference type="EMBL" id="KAF5790611.1"/>
    </source>
</evidence>